<feature type="compositionally biased region" description="Basic residues" evidence="1">
    <location>
        <begin position="182"/>
        <end position="194"/>
    </location>
</feature>
<evidence type="ECO:0000256" key="1">
    <source>
        <dbReference type="SAM" id="MobiDB-lite"/>
    </source>
</evidence>
<dbReference type="PANTHER" id="PTHR31684:SF2">
    <property type="entry name" value="COILED-COIL DOMAIN-CONTAINING PROTEIN 43"/>
    <property type="match status" value="1"/>
</dbReference>
<organism evidence="2 3">
    <name type="scientific">Daubentonia madagascariensis</name>
    <name type="common">Aye-aye</name>
    <name type="synonym">Sciurus madagascariensis</name>
    <dbReference type="NCBI Taxonomy" id="31869"/>
    <lineage>
        <taxon>Eukaryota</taxon>
        <taxon>Metazoa</taxon>
        <taxon>Chordata</taxon>
        <taxon>Craniata</taxon>
        <taxon>Vertebrata</taxon>
        <taxon>Euteleostomi</taxon>
        <taxon>Mammalia</taxon>
        <taxon>Eutheria</taxon>
        <taxon>Euarchontoglires</taxon>
        <taxon>Primates</taxon>
        <taxon>Strepsirrhini</taxon>
        <taxon>Chiromyiformes</taxon>
        <taxon>Daubentoniidae</taxon>
        <taxon>Daubentonia</taxon>
    </lineage>
</organism>
<dbReference type="PANTHER" id="PTHR31684">
    <property type="entry name" value="COILED-COIL DOMAIN-CONTAINING PROTEIN 43"/>
    <property type="match status" value="1"/>
</dbReference>
<accession>A0ABD2DDV8</accession>
<feature type="compositionally biased region" description="Acidic residues" evidence="1">
    <location>
        <begin position="108"/>
        <end position="119"/>
    </location>
</feature>
<dbReference type="AlphaFoldDB" id="A0ABD2DDV8"/>
<feature type="region of interest" description="Disordered" evidence="1">
    <location>
        <begin position="33"/>
        <end position="57"/>
    </location>
</feature>
<sequence length="194" mass="22124">GGAQRSGRGCGRLWRWRKRRLWVVARRSIGGAGSGPSRLRRLHPGCPAGRGGRRKAGRSTGYPLCFLDEVQAIATLIEKQAQIVVKPRMVSEEEKQRKAALLAQYADVTDEEDEADEKDDSGASTVNVGSDKSLFRNTNVEDVLNARKLERDSLRDESQRKKEQDKLQRERDKLAKQERKEKEKKRTQRGERKR</sequence>
<comment type="caution">
    <text evidence="2">The sequence shown here is derived from an EMBL/GenBank/DDBJ whole genome shotgun (WGS) entry which is preliminary data.</text>
</comment>
<dbReference type="EMBL" id="JBFSEQ010000011">
    <property type="protein sequence ID" value="KAL2764877.1"/>
    <property type="molecule type" value="Genomic_DNA"/>
</dbReference>
<name>A0ABD2DDV8_DAUMA</name>
<gene>
    <name evidence="2" type="ORF">WCI35_026659</name>
</gene>
<evidence type="ECO:0000313" key="2">
    <source>
        <dbReference type="EMBL" id="KAL2764877.1"/>
    </source>
</evidence>
<feature type="region of interest" description="Disordered" evidence="1">
    <location>
        <begin position="108"/>
        <end position="194"/>
    </location>
</feature>
<reference evidence="2 3" key="1">
    <citation type="journal article" date="2024" name="G3 (Bethesda)">
        <title>A hybrid genome assembly of the endangered aye-aye (Daubentonia madagascariensis).</title>
        <authorList>
            <person name="Versoza C.J."/>
            <person name="Pfeifer S.P."/>
        </authorList>
    </citation>
    <scope>NUCLEOTIDE SEQUENCE [LARGE SCALE GENOMIC DNA]</scope>
    <source>
        <strain evidence="2">6821</strain>
    </source>
</reference>
<protein>
    <submittedName>
        <fullName evidence="2">Coiled-coil domain-containing protein 43 isoform 1</fullName>
    </submittedName>
</protein>
<dbReference type="Proteomes" id="UP001610411">
    <property type="component" value="Unassembled WGS sequence"/>
</dbReference>
<feature type="compositionally biased region" description="Basic and acidic residues" evidence="1">
    <location>
        <begin position="144"/>
        <end position="181"/>
    </location>
</feature>
<dbReference type="InterPro" id="IPR037666">
    <property type="entry name" value="CCDC43"/>
</dbReference>
<keyword evidence="3" id="KW-1185">Reference proteome</keyword>
<feature type="non-terminal residue" evidence="2">
    <location>
        <position position="1"/>
    </location>
</feature>
<evidence type="ECO:0000313" key="3">
    <source>
        <dbReference type="Proteomes" id="UP001610411"/>
    </source>
</evidence>
<proteinExistence type="predicted"/>
<feature type="compositionally biased region" description="Polar residues" evidence="1">
    <location>
        <begin position="122"/>
        <end position="140"/>
    </location>
</feature>